<dbReference type="EMBL" id="CACRXK020004218">
    <property type="protein sequence ID" value="CAB4001965.1"/>
    <property type="molecule type" value="Genomic_DNA"/>
</dbReference>
<feature type="compositionally biased region" description="Basic and acidic residues" evidence="1">
    <location>
        <begin position="12"/>
        <end position="33"/>
    </location>
</feature>
<proteinExistence type="predicted"/>
<comment type="caution">
    <text evidence="2">The sequence shown here is derived from an EMBL/GenBank/DDBJ whole genome shotgun (WGS) entry which is preliminary data.</text>
</comment>
<evidence type="ECO:0000313" key="3">
    <source>
        <dbReference type="Proteomes" id="UP001152795"/>
    </source>
</evidence>
<feature type="region of interest" description="Disordered" evidence="1">
    <location>
        <begin position="1"/>
        <end position="33"/>
    </location>
</feature>
<feature type="non-terminal residue" evidence="2">
    <location>
        <position position="1"/>
    </location>
</feature>
<organism evidence="2 3">
    <name type="scientific">Paramuricea clavata</name>
    <name type="common">Red gorgonian</name>
    <name type="synonym">Violescent sea-whip</name>
    <dbReference type="NCBI Taxonomy" id="317549"/>
    <lineage>
        <taxon>Eukaryota</taxon>
        <taxon>Metazoa</taxon>
        <taxon>Cnidaria</taxon>
        <taxon>Anthozoa</taxon>
        <taxon>Octocorallia</taxon>
        <taxon>Malacalcyonacea</taxon>
        <taxon>Plexauridae</taxon>
        <taxon>Paramuricea</taxon>
    </lineage>
</organism>
<accession>A0A6S7H845</accession>
<evidence type="ECO:0000256" key="1">
    <source>
        <dbReference type="SAM" id="MobiDB-lite"/>
    </source>
</evidence>
<name>A0A6S7H845_PARCT</name>
<evidence type="ECO:0000313" key="2">
    <source>
        <dbReference type="EMBL" id="CAB4001965.1"/>
    </source>
</evidence>
<keyword evidence="3" id="KW-1185">Reference proteome</keyword>
<sequence>WSDMKATTGRHNSSESKEEQADEKVVEDVDRMTTKRSHNYPKMIANVRYVTSFMFYTIKRIEEPRPTYKQKQ</sequence>
<dbReference type="AlphaFoldDB" id="A0A6S7H845"/>
<gene>
    <name evidence="2" type="ORF">PACLA_8A023226</name>
</gene>
<protein>
    <submittedName>
        <fullName evidence="2">Uncharacterized protein</fullName>
    </submittedName>
</protein>
<dbReference type="Proteomes" id="UP001152795">
    <property type="component" value="Unassembled WGS sequence"/>
</dbReference>
<reference evidence="2" key="1">
    <citation type="submission" date="2020-04" db="EMBL/GenBank/DDBJ databases">
        <authorList>
            <person name="Alioto T."/>
            <person name="Alioto T."/>
            <person name="Gomez Garrido J."/>
        </authorList>
    </citation>
    <scope>NUCLEOTIDE SEQUENCE</scope>
    <source>
        <strain evidence="2">A484AB</strain>
    </source>
</reference>